<dbReference type="Pfam" id="PF03592">
    <property type="entry name" value="Terminase_2"/>
    <property type="match status" value="1"/>
</dbReference>
<dbReference type="InterPro" id="IPR005335">
    <property type="entry name" value="Terminase_ssu"/>
</dbReference>
<keyword evidence="2" id="KW-1185">Reference proteome</keyword>
<dbReference type="Gene3D" id="1.10.10.1400">
    <property type="entry name" value="Terminase, small subunit, N-terminal DNA-binding domain, HTH motif"/>
    <property type="match status" value="1"/>
</dbReference>
<reference evidence="1 2" key="1">
    <citation type="submission" date="2019-12" db="EMBL/GenBank/DDBJ databases">
        <title>Spirosoma sp. HMF4905 genome sequencing and assembly.</title>
        <authorList>
            <person name="Kang H."/>
            <person name="Cha I."/>
            <person name="Kim H."/>
            <person name="Joh K."/>
        </authorList>
    </citation>
    <scope>NUCLEOTIDE SEQUENCE [LARGE SCALE GENOMIC DNA]</scope>
    <source>
        <strain evidence="1 2">HMF4905</strain>
    </source>
</reference>
<dbReference type="EMBL" id="WPIN01000083">
    <property type="protein sequence ID" value="MVM36397.1"/>
    <property type="molecule type" value="Genomic_DNA"/>
</dbReference>
<gene>
    <name evidence="1" type="ORF">GO755_40755</name>
</gene>
<evidence type="ECO:0008006" key="3">
    <source>
        <dbReference type="Google" id="ProtNLM"/>
    </source>
</evidence>
<feature type="non-terminal residue" evidence="1">
    <location>
        <position position="123"/>
    </location>
</feature>
<dbReference type="RefSeq" id="WP_198175101.1">
    <property type="nucleotide sequence ID" value="NZ_WPIN01000083.1"/>
</dbReference>
<organism evidence="1 2">
    <name type="scientific">Spirosoma arboris</name>
    <dbReference type="NCBI Taxonomy" id="2682092"/>
    <lineage>
        <taxon>Bacteria</taxon>
        <taxon>Pseudomonadati</taxon>
        <taxon>Bacteroidota</taxon>
        <taxon>Cytophagia</taxon>
        <taxon>Cytophagales</taxon>
        <taxon>Cytophagaceae</taxon>
        <taxon>Spirosoma</taxon>
    </lineage>
</organism>
<comment type="caution">
    <text evidence="1">The sequence shown here is derived from an EMBL/GenBank/DDBJ whole genome shotgun (WGS) entry which is preliminary data.</text>
</comment>
<name>A0A7K1SRI2_9BACT</name>
<dbReference type="InterPro" id="IPR038713">
    <property type="entry name" value="Terminase_Gp1_N_sf"/>
</dbReference>
<evidence type="ECO:0000313" key="1">
    <source>
        <dbReference type="EMBL" id="MVM36397.1"/>
    </source>
</evidence>
<protein>
    <recommendedName>
        <fullName evidence="3">Terminase small subunit</fullName>
    </recommendedName>
</protein>
<dbReference type="AlphaFoldDB" id="A0A7K1SRI2"/>
<sequence>MEAQQSPYERLSDKQRKFVDLYCEYRNASRAAREAGYSDARSNQSAYQLLTNIDISAAISQIMDQSAMGKGECLGRMTAYGRGTMEHFMTEEGELTLNSEDAKANRDLLKKVRQRKIVRTTPA</sequence>
<evidence type="ECO:0000313" key="2">
    <source>
        <dbReference type="Proteomes" id="UP000436006"/>
    </source>
</evidence>
<dbReference type="Proteomes" id="UP000436006">
    <property type="component" value="Unassembled WGS sequence"/>
</dbReference>
<accession>A0A7K1SRI2</accession>
<proteinExistence type="predicted"/>
<dbReference type="GO" id="GO:0051276">
    <property type="term" value="P:chromosome organization"/>
    <property type="evidence" value="ECO:0007669"/>
    <property type="project" value="InterPro"/>
</dbReference>